<gene>
    <name evidence="3" type="ORF">E7Y31_13895</name>
</gene>
<evidence type="ECO:0000256" key="1">
    <source>
        <dbReference type="PROSITE-ProRule" id="PRU00524"/>
    </source>
</evidence>
<organism evidence="3 4">
    <name type="scientific">Candidatus Frankia alpina</name>
    <dbReference type="NCBI Taxonomy" id="2699483"/>
    <lineage>
        <taxon>Bacteria</taxon>
        <taxon>Bacillati</taxon>
        <taxon>Actinomycetota</taxon>
        <taxon>Actinomycetes</taxon>
        <taxon>Frankiales</taxon>
        <taxon>Frankiaceae</taxon>
        <taxon>Frankia</taxon>
    </lineage>
</organism>
<reference evidence="3 4" key="1">
    <citation type="submission" date="2019-04" db="EMBL/GenBank/DDBJ databases">
        <title>Draft genome sequences for three unisolated Alnus-infective Frankia Sp+ strains, AgTrS, AiOr and AvVan, the first sequenced Frankia strains able to sporulate in-planta.</title>
        <authorList>
            <person name="Bethencourt L."/>
            <person name="Vautrin F."/>
            <person name="Taib N."/>
            <person name="Dubost A."/>
            <person name="Castro-Garcia L."/>
            <person name="Imbaud O."/>
            <person name="Abrouk D."/>
            <person name="Fournier P."/>
            <person name="Briolay J."/>
            <person name="Nguyen A."/>
            <person name="Normand P."/>
            <person name="Fernandez M.P."/>
            <person name="Brochier-Armanet C."/>
            <person name="Herrera-Belaroussi A."/>
        </authorList>
    </citation>
    <scope>NUCLEOTIDE SEQUENCE [LARGE SCALE GENOMIC DNA]</scope>
    <source>
        <strain evidence="3 4">AvVan</strain>
    </source>
</reference>
<evidence type="ECO:0000259" key="2">
    <source>
        <dbReference type="PROSITE" id="PS51177"/>
    </source>
</evidence>
<sequence>MFTGIVEELGVVAAVDARPESAALTIACQTVLADATHGVSIAVNGV</sequence>
<dbReference type="InterPro" id="IPR023366">
    <property type="entry name" value="ATP_synth_asu-like_sf"/>
</dbReference>
<evidence type="ECO:0000313" key="4">
    <source>
        <dbReference type="Proteomes" id="UP000305282"/>
    </source>
</evidence>
<feature type="domain" description="Lumazine-binding" evidence="2">
    <location>
        <begin position="1"/>
        <end position="46"/>
    </location>
</feature>
<name>A0A4S5EP93_9ACTN</name>
<comment type="caution">
    <text evidence="3">The sequence shown here is derived from an EMBL/GenBank/DDBJ whole genome shotgun (WGS) entry which is preliminary data.</text>
</comment>
<protein>
    <submittedName>
        <fullName evidence="3">Riboflavin synthase</fullName>
    </submittedName>
</protein>
<dbReference type="Gene3D" id="2.40.30.20">
    <property type="match status" value="1"/>
</dbReference>
<keyword evidence="4" id="KW-1185">Reference proteome</keyword>
<feature type="repeat" description="Lumazine-binding" evidence="1">
    <location>
        <begin position="1"/>
        <end position="46"/>
    </location>
</feature>
<dbReference type="EMBL" id="SSXH01000336">
    <property type="protein sequence ID" value="THJ74036.1"/>
    <property type="molecule type" value="Genomic_DNA"/>
</dbReference>
<dbReference type="PROSITE" id="PS51177">
    <property type="entry name" value="LUMAZINE_BIND"/>
    <property type="match status" value="1"/>
</dbReference>
<dbReference type="SUPFAM" id="SSF63380">
    <property type="entry name" value="Riboflavin synthase domain-like"/>
    <property type="match status" value="1"/>
</dbReference>
<dbReference type="Proteomes" id="UP000305282">
    <property type="component" value="Unassembled WGS sequence"/>
</dbReference>
<proteinExistence type="predicted"/>
<dbReference type="InterPro" id="IPR017938">
    <property type="entry name" value="Riboflavin_synthase-like_b-brl"/>
</dbReference>
<dbReference type="AlphaFoldDB" id="A0A4S5EP93"/>
<evidence type="ECO:0000313" key="3">
    <source>
        <dbReference type="EMBL" id="THJ74036.1"/>
    </source>
</evidence>
<feature type="non-terminal residue" evidence="3">
    <location>
        <position position="46"/>
    </location>
</feature>
<accession>A0A4S5EP93</accession>
<dbReference type="InterPro" id="IPR026017">
    <property type="entry name" value="Lumazine-bd_dom"/>
</dbReference>